<dbReference type="Proteomes" id="UP001367508">
    <property type="component" value="Unassembled WGS sequence"/>
</dbReference>
<sequence>MKEQICIGVKDVKSGDEGDGSVVGSFSEVKSFSSNFAHNHNPSEWLKQSKHIFSYAEHIVDDFECEALRKRDVNTYSGAARQGRIWECSLHVLEVLLEKDLNHMGNPLRLNTPTAQERGLKRSTNYAKFPM</sequence>
<protein>
    <submittedName>
        <fullName evidence="1">Uncharacterized protein</fullName>
    </submittedName>
</protein>
<evidence type="ECO:0000313" key="1">
    <source>
        <dbReference type="EMBL" id="KAK7306510.1"/>
    </source>
</evidence>
<name>A0AAN9JVZ6_CANGL</name>
<dbReference type="EMBL" id="JAYMYQ010000011">
    <property type="protein sequence ID" value="KAK7306510.1"/>
    <property type="molecule type" value="Genomic_DNA"/>
</dbReference>
<reference evidence="1 2" key="1">
    <citation type="submission" date="2024-01" db="EMBL/GenBank/DDBJ databases">
        <title>The genomes of 5 underutilized Papilionoideae crops provide insights into root nodulation and disease resistanc.</title>
        <authorList>
            <person name="Jiang F."/>
        </authorList>
    </citation>
    <scope>NUCLEOTIDE SEQUENCE [LARGE SCALE GENOMIC DNA]</scope>
    <source>
        <strain evidence="1">LVBAO_FW01</strain>
        <tissue evidence="1">Leaves</tissue>
    </source>
</reference>
<comment type="caution">
    <text evidence="1">The sequence shown here is derived from an EMBL/GenBank/DDBJ whole genome shotgun (WGS) entry which is preliminary data.</text>
</comment>
<dbReference type="AlphaFoldDB" id="A0AAN9JVZ6"/>
<accession>A0AAN9JVZ6</accession>
<gene>
    <name evidence="1" type="ORF">VNO77_44457</name>
</gene>
<proteinExistence type="predicted"/>
<evidence type="ECO:0000313" key="2">
    <source>
        <dbReference type="Proteomes" id="UP001367508"/>
    </source>
</evidence>
<keyword evidence="2" id="KW-1185">Reference proteome</keyword>
<organism evidence="1 2">
    <name type="scientific">Canavalia gladiata</name>
    <name type="common">Sword bean</name>
    <name type="synonym">Dolichos gladiatus</name>
    <dbReference type="NCBI Taxonomy" id="3824"/>
    <lineage>
        <taxon>Eukaryota</taxon>
        <taxon>Viridiplantae</taxon>
        <taxon>Streptophyta</taxon>
        <taxon>Embryophyta</taxon>
        <taxon>Tracheophyta</taxon>
        <taxon>Spermatophyta</taxon>
        <taxon>Magnoliopsida</taxon>
        <taxon>eudicotyledons</taxon>
        <taxon>Gunneridae</taxon>
        <taxon>Pentapetalae</taxon>
        <taxon>rosids</taxon>
        <taxon>fabids</taxon>
        <taxon>Fabales</taxon>
        <taxon>Fabaceae</taxon>
        <taxon>Papilionoideae</taxon>
        <taxon>50 kb inversion clade</taxon>
        <taxon>NPAAA clade</taxon>
        <taxon>indigoferoid/millettioid clade</taxon>
        <taxon>Phaseoleae</taxon>
        <taxon>Canavalia</taxon>
    </lineage>
</organism>